<dbReference type="NCBIfam" id="TIGR01552">
    <property type="entry name" value="phd_fam"/>
    <property type="match status" value="1"/>
</dbReference>
<dbReference type="EMBL" id="BMNE01000002">
    <property type="protein sequence ID" value="GGN72854.1"/>
    <property type="molecule type" value="Genomic_DNA"/>
</dbReference>
<evidence type="ECO:0000313" key="2">
    <source>
        <dbReference type="EMBL" id="GGN72854.1"/>
    </source>
</evidence>
<reference evidence="3" key="1">
    <citation type="journal article" date="2019" name="Int. J. Syst. Evol. Microbiol.">
        <title>The Global Catalogue of Microorganisms (GCM) 10K type strain sequencing project: providing services to taxonomists for standard genome sequencing and annotation.</title>
        <authorList>
            <consortium name="The Broad Institute Genomics Platform"/>
            <consortium name="The Broad Institute Genome Sequencing Center for Infectious Disease"/>
            <person name="Wu L."/>
            <person name="Ma J."/>
        </authorList>
    </citation>
    <scope>NUCLEOTIDE SEQUENCE [LARGE SCALE GENOMIC DNA]</scope>
    <source>
        <strain evidence="3">CGMCC 4.7329</strain>
    </source>
</reference>
<proteinExistence type="inferred from homology"/>
<comment type="caution">
    <text evidence="2">The sequence shown here is derived from an EMBL/GenBank/DDBJ whole genome shotgun (WGS) entry which is preliminary data.</text>
</comment>
<dbReference type="Proteomes" id="UP000658127">
    <property type="component" value="Unassembled WGS sequence"/>
</dbReference>
<dbReference type="SUPFAM" id="SSF143120">
    <property type="entry name" value="YefM-like"/>
    <property type="match status" value="1"/>
</dbReference>
<name>A0ABQ2K7Q4_9NOCA</name>
<comment type="similarity">
    <text evidence="1">Belongs to the phD/YefM antitoxin family.</text>
</comment>
<gene>
    <name evidence="2" type="ORF">GCM10011610_14590</name>
</gene>
<accession>A0ABQ2K7Q4</accession>
<dbReference type="InterPro" id="IPR036165">
    <property type="entry name" value="YefM-like_sf"/>
</dbReference>
<evidence type="ECO:0000256" key="1">
    <source>
        <dbReference type="ARBA" id="ARBA00009981"/>
    </source>
</evidence>
<protein>
    <recommendedName>
        <fullName evidence="4">Prevent-host-death protein</fullName>
    </recommendedName>
</protein>
<keyword evidence="3" id="KW-1185">Reference proteome</keyword>
<dbReference type="Gene3D" id="3.40.1620.10">
    <property type="entry name" value="YefM-like domain"/>
    <property type="match status" value="1"/>
</dbReference>
<organism evidence="2 3">
    <name type="scientific">Nocardia rhizosphaerihabitans</name>
    <dbReference type="NCBI Taxonomy" id="1691570"/>
    <lineage>
        <taxon>Bacteria</taxon>
        <taxon>Bacillati</taxon>
        <taxon>Actinomycetota</taxon>
        <taxon>Actinomycetes</taxon>
        <taxon>Mycobacteriales</taxon>
        <taxon>Nocardiaceae</taxon>
        <taxon>Nocardia</taxon>
    </lineage>
</organism>
<evidence type="ECO:0008006" key="4">
    <source>
        <dbReference type="Google" id="ProtNLM"/>
    </source>
</evidence>
<evidence type="ECO:0000313" key="3">
    <source>
        <dbReference type="Proteomes" id="UP000658127"/>
    </source>
</evidence>
<sequence length="117" mass="13227">MLRSGQPRAVRAGLWHLVALSAIRAYAGVMPQPEITQRDLRNRSKEIMDAVEHGRSFTVTRDGHRIGELIPLRRRRRFVTRADFAAMSRNAPLVDAAQFRADLDAVADSELSSPYDR</sequence>